<dbReference type="Proteomes" id="UP000726170">
    <property type="component" value="Unassembled WGS sequence"/>
</dbReference>
<organism evidence="1 2">
    <name type="scientific">Clostridium mobile</name>
    <dbReference type="NCBI Taxonomy" id="2841512"/>
    <lineage>
        <taxon>Bacteria</taxon>
        <taxon>Bacillati</taxon>
        <taxon>Bacillota</taxon>
        <taxon>Clostridia</taxon>
        <taxon>Eubacteriales</taxon>
        <taxon>Clostridiaceae</taxon>
        <taxon>Clostridium</taxon>
    </lineage>
</organism>
<evidence type="ECO:0000313" key="1">
    <source>
        <dbReference type="EMBL" id="MBU5483404.1"/>
    </source>
</evidence>
<keyword evidence="2" id="KW-1185">Reference proteome</keyword>
<dbReference type="EMBL" id="JAHLQF010000001">
    <property type="protein sequence ID" value="MBU5483404.1"/>
    <property type="molecule type" value="Genomic_DNA"/>
</dbReference>
<gene>
    <name evidence="1" type="ORF">KQI86_03625</name>
</gene>
<reference evidence="1 2" key="1">
    <citation type="submission" date="2021-06" db="EMBL/GenBank/DDBJ databases">
        <authorList>
            <person name="Sun Q."/>
            <person name="Li D."/>
        </authorList>
    </citation>
    <scope>NUCLEOTIDE SEQUENCE [LARGE SCALE GENOMIC DNA]</scope>
    <source>
        <strain evidence="1 2">MSJ-11</strain>
    </source>
</reference>
<accession>A0ABS6EDY3</accession>
<dbReference type="PANTHER" id="PTHR37954">
    <property type="entry name" value="BLL4979 PROTEIN"/>
    <property type="match status" value="1"/>
</dbReference>
<evidence type="ECO:0000313" key="2">
    <source>
        <dbReference type="Proteomes" id="UP000726170"/>
    </source>
</evidence>
<proteinExistence type="predicted"/>
<protein>
    <submittedName>
        <fullName evidence="1">DUF169 domain-containing protein</fullName>
    </submittedName>
</protein>
<name>A0ABS6EDY3_9CLOT</name>
<dbReference type="Pfam" id="PF02596">
    <property type="entry name" value="DUF169"/>
    <property type="match status" value="1"/>
</dbReference>
<dbReference type="InterPro" id="IPR003748">
    <property type="entry name" value="DUF169"/>
</dbReference>
<dbReference type="RefSeq" id="WP_216437786.1">
    <property type="nucleotide sequence ID" value="NZ_JAHLQF010000001.1"/>
</dbReference>
<sequence length="259" mass="29584">MKIKTMAEDLKCILDLNRNIVGVKFIFTKEEFDSINVSQVKGKLSYCNMVKFATRGRSFKANLDNFLCIGSAKALGLKEVDESAIAGRVYYSFDMYDSLCTARNVQKDVTFLNHKIYGVVVMPLEEYQFDPDVVLFILNPYQGMRIIQGYTYHYRAIKNIKITGNSGICSECTAVPYDTNDINISLLCSNTRFSAKWCDDELGIGMPFNMFDRIFDGIVKTIDPCEPDERKLKIIDRSKRLSKNFDINLGKSYFKSSLK</sequence>
<comment type="caution">
    <text evidence="1">The sequence shown here is derived from an EMBL/GenBank/DDBJ whole genome shotgun (WGS) entry which is preliminary data.</text>
</comment>
<dbReference type="PANTHER" id="PTHR37954:SF3">
    <property type="entry name" value="DUF169 DOMAIN-CONTAINING PROTEIN"/>
    <property type="match status" value="1"/>
</dbReference>